<dbReference type="Proteomes" id="UP000663855">
    <property type="component" value="Unassembled WGS sequence"/>
</dbReference>
<proteinExistence type="predicted"/>
<sequence length="80" mass="9032">MANVDETIYLACRRALGLDGSSEISGLLSNVQDIETLTEHVINVVRTKMREQNTNRDTTAFVRPFVELFMDSTCTTDVYD</sequence>
<accession>A0A815Y0S5</accession>
<dbReference type="EMBL" id="CAJNOV010014934">
    <property type="protein sequence ID" value="CAF1564242.1"/>
    <property type="molecule type" value="Genomic_DNA"/>
</dbReference>
<name>A0A815Y0S5_9BILA</name>
<dbReference type="AlphaFoldDB" id="A0A815Y0S5"/>
<comment type="caution">
    <text evidence="1">The sequence shown here is derived from an EMBL/GenBank/DDBJ whole genome shotgun (WGS) entry which is preliminary data.</text>
</comment>
<organism evidence="1 2">
    <name type="scientific">Rotaria magnacalcarata</name>
    <dbReference type="NCBI Taxonomy" id="392030"/>
    <lineage>
        <taxon>Eukaryota</taxon>
        <taxon>Metazoa</taxon>
        <taxon>Spiralia</taxon>
        <taxon>Gnathifera</taxon>
        <taxon>Rotifera</taxon>
        <taxon>Eurotatoria</taxon>
        <taxon>Bdelloidea</taxon>
        <taxon>Philodinida</taxon>
        <taxon>Philodinidae</taxon>
        <taxon>Rotaria</taxon>
    </lineage>
</organism>
<evidence type="ECO:0000313" key="2">
    <source>
        <dbReference type="Proteomes" id="UP000663855"/>
    </source>
</evidence>
<evidence type="ECO:0000313" key="1">
    <source>
        <dbReference type="EMBL" id="CAF1564242.1"/>
    </source>
</evidence>
<gene>
    <name evidence="1" type="ORF">CJN711_LOCUS31392</name>
</gene>
<protein>
    <submittedName>
        <fullName evidence="1">Uncharacterized protein</fullName>
    </submittedName>
</protein>
<reference evidence="1" key="1">
    <citation type="submission" date="2021-02" db="EMBL/GenBank/DDBJ databases">
        <authorList>
            <person name="Nowell W R."/>
        </authorList>
    </citation>
    <scope>NUCLEOTIDE SEQUENCE</scope>
</reference>